<dbReference type="EMBL" id="LT838813">
    <property type="protein sequence ID" value="SMD45976.1"/>
    <property type="molecule type" value="Genomic_DNA"/>
</dbReference>
<dbReference type="AlphaFoldDB" id="A0A1W2HBJ2"/>
<dbReference type="STRING" id="758820.SAMN00777080_4649"/>
<proteinExistence type="predicted"/>
<protein>
    <submittedName>
        <fullName evidence="1">Uncharacterized protein</fullName>
    </submittedName>
</protein>
<organism evidence="1 2">
    <name type="scientific">Aquiflexum balticum DSM 16537</name>
    <dbReference type="NCBI Taxonomy" id="758820"/>
    <lineage>
        <taxon>Bacteria</taxon>
        <taxon>Pseudomonadati</taxon>
        <taxon>Bacteroidota</taxon>
        <taxon>Cytophagia</taxon>
        <taxon>Cytophagales</taxon>
        <taxon>Cyclobacteriaceae</taxon>
        <taxon>Aquiflexum</taxon>
    </lineage>
</organism>
<dbReference type="Proteomes" id="UP000192333">
    <property type="component" value="Chromosome I"/>
</dbReference>
<name>A0A1W2HBJ2_9BACT</name>
<reference evidence="2" key="1">
    <citation type="submission" date="2017-04" db="EMBL/GenBank/DDBJ databases">
        <authorList>
            <person name="Varghese N."/>
            <person name="Submissions S."/>
        </authorList>
    </citation>
    <scope>NUCLEOTIDE SEQUENCE [LARGE SCALE GENOMIC DNA]</scope>
    <source>
        <strain evidence="2">DSM 16537</strain>
    </source>
</reference>
<keyword evidence="2" id="KW-1185">Reference proteome</keyword>
<evidence type="ECO:0000313" key="2">
    <source>
        <dbReference type="Proteomes" id="UP000192333"/>
    </source>
</evidence>
<gene>
    <name evidence="1" type="ORF">SAMN00777080_4649</name>
</gene>
<dbReference type="RefSeq" id="WP_084122931.1">
    <property type="nucleotide sequence ID" value="NZ_LT838813.1"/>
</dbReference>
<dbReference type="OrthoDB" id="980645at2"/>
<evidence type="ECO:0000313" key="1">
    <source>
        <dbReference type="EMBL" id="SMD45976.1"/>
    </source>
</evidence>
<sequence length="125" mass="14497">MFRSLSHIALVFVLLSNGMNYTIIQTHFYLNREAIAELFCINQDSPELECNGLCQLDNKLNEAEKQDKEKGVIYPEESPAFYLLSLMDWEPSRYFNFFKDKNSSSVQEGLNLLFGLDFFHPPQCS</sequence>
<accession>A0A1W2HBJ2</accession>